<feature type="compositionally biased region" description="Basic and acidic residues" evidence="1">
    <location>
        <begin position="38"/>
        <end position="47"/>
    </location>
</feature>
<dbReference type="Proteomes" id="UP000693946">
    <property type="component" value="Unassembled WGS sequence"/>
</dbReference>
<sequence>MGDVGCDCFSVEPGFSARDDCHSPGDALTSLVIQSRGKGKEGEKTAERQGGAGGGLVRENRKLPSYFTGRKTHRPGEIRPVVAGAAFTADLCLKRTRMLS</sequence>
<protein>
    <submittedName>
        <fullName evidence="2">Uncharacterized protein</fullName>
    </submittedName>
</protein>
<reference evidence="2 3" key="1">
    <citation type="journal article" date="2021" name="Sci. Rep.">
        <title>Chromosome anchoring in Senegalese sole (Solea senegalensis) reveals sex-associated markers and genome rearrangements in flatfish.</title>
        <authorList>
            <person name="Guerrero-Cozar I."/>
            <person name="Gomez-Garrido J."/>
            <person name="Berbel C."/>
            <person name="Martinez-Blanch J.F."/>
            <person name="Alioto T."/>
            <person name="Claros M.G."/>
            <person name="Gagnaire P.A."/>
            <person name="Manchado M."/>
        </authorList>
    </citation>
    <scope>NUCLEOTIDE SEQUENCE [LARGE SCALE GENOMIC DNA]</scope>
    <source>
        <strain evidence="2">Sse05_10M</strain>
    </source>
</reference>
<proteinExistence type="predicted"/>
<comment type="caution">
    <text evidence="2">The sequence shown here is derived from an EMBL/GenBank/DDBJ whole genome shotgun (WGS) entry which is preliminary data.</text>
</comment>
<evidence type="ECO:0000313" key="3">
    <source>
        <dbReference type="Proteomes" id="UP000693946"/>
    </source>
</evidence>
<name>A0AAV6PBT0_SOLSE</name>
<feature type="region of interest" description="Disordered" evidence="1">
    <location>
        <begin position="33"/>
        <end position="73"/>
    </location>
</feature>
<gene>
    <name evidence="2" type="ORF">JOB18_010051</name>
</gene>
<evidence type="ECO:0000313" key="2">
    <source>
        <dbReference type="EMBL" id="KAG7455710.1"/>
    </source>
</evidence>
<keyword evidence="3" id="KW-1185">Reference proteome</keyword>
<dbReference type="EMBL" id="JAGKHQ010001478">
    <property type="protein sequence ID" value="KAG7455710.1"/>
    <property type="molecule type" value="Genomic_DNA"/>
</dbReference>
<dbReference type="AlphaFoldDB" id="A0AAV6PBT0"/>
<evidence type="ECO:0000256" key="1">
    <source>
        <dbReference type="SAM" id="MobiDB-lite"/>
    </source>
</evidence>
<organism evidence="2 3">
    <name type="scientific">Solea senegalensis</name>
    <name type="common">Senegalese sole</name>
    <dbReference type="NCBI Taxonomy" id="28829"/>
    <lineage>
        <taxon>Eukaryota</taxon>
        <taxon>Metazoa</taxon>
        <taxon>Chordata</taxon>
        <taxon>Craniata</taxon>
        <taxon>Vertebrata</taxon>
        <taxon>Euteleostomi</taxon>
        <taxon>Actinopterygii</taxon>
        <taxon>Neopterygii</taxon>
        <taxon>Teleostei</taxon>
        <taxon>Neoteleostei</taxon>
        <taxon>Acanthomorphata</taxon>
        <taxon>Carangaria</taxon>
        <taxon>Pleuronectiformes</taxon>
        <taxon>Pleuronectoidei</taxon>
        <taxon>Soleidae</taxon>
        <taxon>Solea</taxon>
    </lineage>
</organism>
<accession>A0AAV6PBT0</accession>